<gene>
    <name evidence="1" type="ORF">Amon02_000305700</name>
</gene>
<reference evidence="1" key="1">
    <citation type="submission" date="2023-04" db="EMBL/GenBank/DDBJ databases">
        <title>Ambrosiozyma monospora NBRC 10751.</title>
        <authorList>
            <person name="Ichikawa N."/>
            <person name="Sato H."/>
            <person name="Tonouchi N."/>
        </authorList>
    </citation>
    <scope>NUCLEOTIDE SEQUENCE</scope>
    <source>
        <strain evidence="1">NBRC 10751</strain>
    </source>
</reference>
<dbReference type="Proteomes" id="UP001165064">
    <property type="component" value="Unassembled WGS sequence"/>
</dbReference>
<accession>A0ACB5SZT5</accession>
<organism evidence="1 2">
    <name type="scientific">Ambrosiozyma monospora</name>
    <name type="common">Yeast</name>
    <name type="synonym">Endomycopsis monosporus</name>
    <dbReference type="NCBI Taxonomy" id="43982"/>
    <lineage>
        <taxon>Eukaryota</taxon>
        <taxon>Fungi</taxon>
        <taxon>Dikarya</taxon>
        <taxon>Ascomycota</taxon>
        <taxon>Saccharomycotina</taxon>
        <taxon>Pichiomycetes</taxon>
        <taxon>Pichiales</taxon>
        <taxon>Pichiaceae</taxon>
        <taxon>Ambrosiozyma</taxon>
    </lineage>
</organism>
<evidence type="ECO:0000313" key="2">
    <source>
        <dbReference type="Proteomes" id="UP001165064"/>
    </source>
</evidence>
<comment type="caution">
    <text evidence="1">The sequence shown here is derived from an EMBL/GenBank/DDBJ whole genome shotgun (WGS) entry which is preliminary data.</text>
</comment>
<name>A0ACB5SZT5_AMBMO</name>
<keyword evidence="2" id="KW-1185">Reference proteome</keyword>
<proteinExistence type="predicted"/>
<sequence length="192" mass="20605">METSMCLPHVQTTVTNSSNNNSNSNNNNSNNNKLSIGSASADTTNTGSNSLVRLATSNYNANHIAAIEEDSNRILILDLRLPGTPIKTLQSHSGTVNSISWHPTKNLLLSGGDDCQVLIHDLSDLESSPSTPKSNNGLESLSSSSTSVNAYNGDLAKFGYYEEYEVNNTCWSPDGDWVAVNSGRKLQAVKLD</sequence>
<dbReference type="EMBL" id="BSXS01001868">
    <property type="protein sequence ID" value="GME77493.1"/>
    <property type="molecule type" value="Genomic_DNA"/>
</dbReference>
<protein>
    <submittedName>
        <fullName evidence="1">Unnamed protein product</fullName>
    </submittedName>
</protein>
<evidence type="ECO:0000313" key="1">
    <source>
        <dbReference type="EMBL" id="GME77493.1"/>
    </source>
</evidence>